<keyword evidence="4" id="KW-1185">Reference proteome</keyword>
<feature type="transmembrane region" description="Helical" evidence="2">
    <location>
        <begin position="47"/>
        <end position="66"/>
    </location>
</feature>
<keyword evidence="2" id="KW-1133">Transmembrane helix</keyword>
<keyword evidence="2" id="KW-0812">Transmembrane</keyword>
<feature type="transmembrane region" description="Helical" evidence="2">
    <location>
        <begin position="87"/>
        <end position="112"/>
    </location>
</feature>
<proteinExistence type="predicted"/>
<accession>A0AAD5Y9S8</accession>
<reference evidence="3" key="1">
    <citation type="submission" date="2022-07" db="EMBL/GenBank/DDBJ databases">
        <title>Genome Sequence of Physisporinus lineatus.</title>
        <authorList>
            <person name="Buettner E."/>
        </authorList>
    </citation>
    <scope>NUCLEOTIDE SEQUENCE</scope>
    <source>
        <strain evidence="3">VT162</strain>
    </source>
</reference>
<evidence type="ECO:0000256" key="2">
    <source>
        <dbReference type="SAM" id="Phobius"/>
    </source>
</evidence>
<dbReference type="EMBL" id="JANAWD010000645">
    <property type="protein sequence ID" value="KAJ3476988.1"/>
    <property type="molecule type" value="Genomic_DNA"/>
</dbReference>
<evidence type="ECO:0000313" key="4">
    <source>
        <dbReference type="Proteomes" id="UP001212997"/>
    </source>
</evidence>
<evidence type="ECO:0000256" key="1">
    <source>
        <dbReference type="SAM" id="MobiDB-lite"/>
    </source>
</evidence>
<comment type="caution">
    <text evidence="3">The sequence shown here is derived from an EMBL/GenBank/DDBJ whole genome shotgun (WGS) entry which is preliminary data.</text>
</comment>
<protein>
    <submittedName>
        <fullName evidence="3">Uncharacterized protein</fullName>
    </submittedName>
</protein>
<gene>
    <name evidence="3" type="ORF">NLI96_g10777</name>
</gene>
<evidence type="ECO:0000313" key="3">
    <source>
        <dbReference type="EMBL" id="KAJ3476988.1"/>
    </source>
</evidence>
<keyword evidence="2" id="KW-0472">Membrane</keyword>
<organism evidence="3 4">
    <name type="scientific">Meripilus lineatus</name>
    <dbReference type="NCBI Taxonomy" id="2056292"/>
    <lineage>
        <taxon>Eukaryota</taxon>
        <taxon>Fungi</taxon>
        <taxon>Dikarya</taxon>
        <taxon>Basidiomycota</taxon>
        <taxon>Agaricomycotina</taxon>
        <taxon>Agaricomycetes</taxon>
        <taxon>Polyporales</taxon>
        <taxon>Meripilaceae</taxon>
        <taxon>Meripilus</taxon>
    </lineage>
</organism>
<sequence length="232" mass="25156">MRAHRTPPVVLTSLRTSTLSASYLGGPWIRNSDVLNTYPKSQIQLPIIVRCAAILMDGLVLGMTWFKTASLMTMARRLNTKVTLATLLIRDGTIYFLLLLALNIMCAVFDTLPKGSQAQFGNGGTFVISFQDALSSIVISRFILDLREVYISKNQESNNRMSSVRFASQLSGNIGAPLGEASGSRGGDDAVENAPAPVFVSEDPLAEGLFPRSSEQSERRHRNSGDQGNTSG</sequence>
<dbReference type="AlphaFoldDB" id="A0AAD5Y9S8"/>
<dbReference type="Proteomes" id="UP001212997">
    <property type="component" value="Unassembled WGS sequence"/>
</dbReference>
<feature type="region of interest" description="Disordered" evidence="1">
    <location>
        <begin position="177"/>
        <end position="232"/>
    </location>
</feature>
<name>A0AAD5Y9S8_9APHY</name>